<reference evidence="2 3" key="1">
    <citation type="submission" date="2022-10" db="EMBL/GenBank/DDBJ databases">
        <title>Paenibacillus description and whole genome data of maize root bacterial community.</title>
        <authorList>
            <person name="Marton D."/>
            <person name="Farkas M."/>
            <person name="Cserhati M."/>
        </authorList>
    </citation>
    <scope>NUCLEOTIDE SEQUENCE [LARGE SCALE GENOMIC DNA]</scope>
    <source>
        <strain evidence="2 3">P96</strain>
    </source>
</reference>
<dbReference type="CDD" id="cd00093">
    <property type="entry name" value="HTH_XRE"/>
    <property type="match status" value="1"/>
</dbReference>
<comment type="caution">
    <text evidence="2">The sequence shown here is derived from an EMBL/GenBank/DDBJ whole genome shotgun (WGS) entry which is preliminary data.</text>
</comment>
<dbReference type="InterPro" id="IPR001387">
    <property type="entry name" value="Cro/C1-type_HTH"/>
</dbReference>
<gene>
    <name evidence="2" type="ORF">OIN60_01380</name>
</gene>
<name>A0ABT9FL44_9BACL</name>
<keyword evidence="3" id="KW-1185">Reference proteome</keyword>
<accession>A0ABT9FL44</accession>
<evidence type="ECO:0000313" key="2">
    <source>
        <dbReference type="EMBL" id="MDP4095443.1"/>
    </source>
</evidence>
<dbReference type="SUPFAM" id="SSF47413">
    <property type="entry name" value="lambda repressor-like DNA-binding domains"/>
    <property type="match status" value="1"/>
</dbReference>
<evidence type="ECO:0000259" key="1">
    <source>
        <dbReference type="PROSITE" id="PS50943"/>
    </source>
</evidence>
<dbReference type="Pfam" id="PF01381">
    <property type="entry name" value="HTH_3"/>
    <property type="match status" value="1"/>
</dbReference>
<dbReference type="Proteomes" id="UP001241848">
    <property type="component" value="Unassembled WGS sequence"/>
</dbReference>
<sequence>MPVLNDRIKARRIALNLTLQDVADFLGVKEATAQRYESGEIKNIKHEIVASLAELFKCTPAYLMGWSDEISEPSKRSALSSSEMQLLKKFNSLDEKGKHTVNTVLDMEYNRIQKPYLEVVAAHNEDYSEEQIKLMQEDLDDL</sequence>
<dbReference type="Gene3D" id="1.10.260.40">
    <property type="entry name" value="lambda repressor-like DNA-binding domains"/>
    <property type="match status" value="1"/>
</dbReference>
<dbReference type="EMBL" id="JAPCKK010000001">
    <property type="protein sequence ID" value="MDP4095443.1"/>
    <property type="molecule type" value="Genomic_DNA"/>
</dbReference>
<protein>
    <submittedName>
        <fullName evidence="2">Helix-turn-helix domain-containing protein</fullName>
    </submittedName>
</protein>
<organism evidence="2 3">
    <name type="scientific">Paenibacillus zeirhizosphaerae</name>
    <dbReference type="NCBI Taxonomy" id="2987519"/>
    <lineage>
        <taxon>Bacteria</taxon>
        <taxon>Bacillati</taxon>
        <taxon>Bacillota</taxon>
        <taxon>Bacilli</taxon>
        <taxon>Bacillales</taxon>
        <taxon>Paenibacillaceae</taxon>
        <taxon>Paenibacillus</taxon>
    </lineage>
</organism>
<dbReference type="RefSeq" id="WP_305753071.1">
    <property type="nucleotide sequence ID" value="NZ_JAPCKK010000001.1"/>
</dbReference>
<feature type="domain" description="HTH cro/C1-type" evidence="1">
    <location>
        <begin position="8"/>
        <end position="63"/>
    </location>
</feature>
<dbReference type="SMART" id="SM00530">
    <property type="entry name" value="HTH_XRE"/>
    <property type="match status" value="1"/>
</dbReference>
<proteinExistence type="predicted"/>
<evidence type="ECO:0000313" key="3">
    <source>
        <dbReference type="Proteomes" id="UP001241848"/>
    </source>
</evidence>
<dbReference type="InterPro" id="IPR010982">
    <property type="entry name" value="Lambda_DNA-bd_dom_sf"/>
</dbReference>
<dbReference type="PROSITE" id="PS50943">
    <property type="entry name" value="HTH_CROC1"/>
    <property type="match status" value="1"/>
</dbReference>